<keyword evidence="5 9" id="KW-0547">Nucleotide-binding</keyword>
<dbReference type="GO" id="GO:0005737">
    <property type="term" value="C:cytoplasm"/>
    <property type="evidence" value="ECO:0007669"/>
    <property type="project" value="TreeGrafter"/>
</dbReference>
<evidence type="ECO:0000313" key="10">
    <source>
        <dbReference type="EMBL" id="EFP05696.1"/>
    </source>
</evidence>
<dbReference type="InterPro" id="IPR027417">
    <property type="entry name" value="P-loop_NTPase"/>
</dbReference>
<dbReference type="eggNOG" id="KOG3354">
    <property type="taxonomic scope" value="Eukaryota"/>
</dbReference>
<evidence type="ECO:0000256" key="5">
    <source>
        <dbReference type="ARBA" id="ARBA00022741"/>
    </source>
</evidence>
<dbReference type="OMA" id="YEGDDYH"/>
<dbReference type="STRING" id="31234.E3LNW5"/>
<evidence type="ECO:0000256" key="9">
    <source>
        <dbReference type="RuleBase" id="RU363066"/>
    </source>
</evidence>
<dbReference type="NCBIfam" id="TIGR01313">
    <property type="entry name" value="therm_gnt_kin"/>
    <property type="match status" value="1"/>
</dbReference>
<dbReference type="OrthoDB" id="275177at2759"/>
<dbReference type="GO" id="GO:0005975">
    <property type="term" value="P:carbohydrate metabolic process"/>
    <property type="evidence" value="ECO:0007669"/>
    <property type="project" value="InterPro"/>
</dbReference>
<dbReference type="AlphaFoldDB" id="E3LNW5"/>
<dbReference type="GO" id="GO:0046316">
    <property type="term" value="F:gluconokinase activity"/>
    <property type="evidence" value="ECO:0007669"/>
    <property type="project" value="UniProtKB-EC"/>
</dbReference>
<name>E3LNW5_CAERE</name>
<comment type="catalytic activity">
    <reaction evidence="8 9">
        <text>D-gluconate + ATP = 6-phospho-D-gluconate + ADP + H(+)</text>
        <dbReference type="Rhea" id="RHEA:19433"/>
        <dbReference type="ChEBI" id="CHEBI:15378"/>
        <dbReference type="ChEBI" id="CHEBI:18391"/>
        <dbReference type="ChEBI" id="CHEBI:30616"/>
        <dbReference type="ChEBI" id="CHEBI:58759"/>
        <dbReference type="ChEBI" id="CHEBI:456216"/>
        <dbReference type="EC" id="2.7.1.12"/>
    </reaction>
</comment>
<keyword evidence="4 9" id="KW-0808">Transferase</keyword>
<dbReference type="Proteomes" id="UP000008281">
    <property type="component" value="Unassembled WGS sequence"/>
</dbReference>
<evidence type="ECO:0000256" key="7">
    <source>
        <dbReference type="ARBA" id="ARBA00022840"/>
    </source>
</evidence>
<dbReference type="UniPathway" id="UPA00792"/>
<dbReference type="InterPro" id="IPR006001">
    <property type="entry name" value="Therm_gnt_kin"/>
</dbReference>
<keyword evidence="6 9" id="KW-0418">Kinase</keyword>
<protein>
    <recommendedName>
        <fullName evidence="3 9">Gluconokinase</fullName>
        <ecNumber evidence="3 9">2.7.1.12</ecNumber>
    </recommendedName>
</protein>
<evidence type="ECO:0000256" key="6">
    <source>
        <dbReference type="ARBA" id="ARBA00022777"/>
    </source>
</evidence>
<dbReference type="SUPFAM" id="SSF52540">
    <property type="entry name" value="P-loop containing nucleoside triphosphate hydrolases"/>
    <property type="match status" value="1"/>
</dbReference>
<evidence type="ECO:0000256" key="3">
    <source>
        <dbReference type="ARBA" id="ARBA00012054"/>
    </source>
</evidence>
<organism evidence="11">
    <name type="scientific">Caenorhabditis remanei</name>
    <name type="common">Caenorhabditis vulgaris</name>
    <dbReference type="NCBI Taxonomy" id="31234"/>
    <lineage>
        <taxon>Eukaryota</taxon>
        <taxon>Metazoa</taxon>
        <taxon>Ecdysozoa</taxon>
        <taxon>Nematoda</taxon>
        <taxon>Chromadorea</taxon>
        <taxon>Rhabditida</taxon>
        <taxon>Rhabditina</taxon>
        <taxon>Rhabditomorpha</taxon>
        <taxon>Rhabditoidea</taxon>
        <taxon>Rhabditidae</taxon>
        <taxon>Peloderinae</taxon>
        <taxon>Caenorhabditis</taxon>
    </lineage>
</organism>
<proteinExistence type="inferred from homology"/>
<evidence type="ECO:0000256" key="1">
    <source>
        <dbReference type="ARBA" id="ARBA00004875"/>
    </source>
</evidence>
<evidence type="ECO:0000256" key="8">
    <source>
        <dbReference type="ARBA" id="ARBA00048090"/>
    </source>
</evidence>
<comment type="similarity">
    <text evidence="2 9">Belongs to the gluconokinase GntK/GntV family.</text>
</comment>
<dbReference type="EC" id="2.7.1.12" evidence="3 9"/>
<dbReference type="PANTHER" id="PTHR43442">
    <property type="entry name" value="GLUCONOKINASE-RELATED"/>
    <property type="match status" value="1"/>
</dbReference>
<evidence type="ECO:0000313" key="11">
    <source>
        <dbReference type="Proteomes" id="UP000008281"/>
    </source>
</evidence>
<accession>E3LNW5</accession>
<keyword evidence="11" id="KW-1185">Reference proteome</keyword>
<dbReference type="InParanoid" id="E3LNW5"/>
<dbReference type="GO" id="GO:0005524">
    <property type="term" value="F:ATP binding"/>
    <property type="evidence" value="ECO:0007669"/>
    <property type="project" value="UniProtKB-KW"/>
</dbReference>
<dbReference type="HOGENOM" id="CLU_077168_1_0_1"/>
<dbReference type="Gene3D" id="3.40.50.300">
    <property type="entry name" value="P-loop containing nucleotide triphosphate hydrolases"/>
    <property type="match status" value="1"/>
</dbReference>
<dbReference type="PANTHER" id="PTHR43442:SF3">
    <property type="entry name" value="GLUCONOKINASE-RELATED"/>
    <property type="match status" value="1"/>
</dbReference>
<dbReference type="EMBL" id="DS268412">
    <property type="protein sequence ID" value="EFP05696.1"/>
    <property type="molecule type" value="Genomic_DNA"/>
</dbReference>
<sequence>MGVSGCGKSTIGLALATELGRPFKDGDSFHSKDSISKMRSGTPLNDVDRLPWLKIINAFAKTEPGHVIACSALKKSYRIILSEQLSRKTDGKEGAFFILLNLKRQVREVLEQRVSSRPGHFMPSKLLDSQLATLEMPGNDEPNVIVIDADHDVDYTVNSIITRLNELEMKN</sequence>
<dbReference type="CDD" id="cd02021">
    <property type="entry name" value="GntK"/>
    <property type="match status" value="1"/>
</dbReference>
<gene>
    <name evidence="10" type="ORF">CRE_27490</name>
</gene>
<dbReference type="Pfam" id="PF01202">
    <property type="entry name" value="SKI"/>
    <property type="match status" value="1"/>
</dbReference>
<dbReference type="FunCoup" id="E3LNW5">
    <property type="interactions" value="477"/>
</dbReference>
<evidence type="ECO:0000256" key="4">
    <source>
        <dbReference type="ARBA" id="ARBA00022679"/>
    </source>
</evidence>
<reference evidence="10" key="1">
    <citation type="submission" date="2007-07" db="EMBL/GenBank/DDBJ databases">
        <title>PCAP assembly of the Caenorhabditis remanei genome.</title>
        <authorList>
            <consortium name="The Caenorhabditis remanei Sequencing Consortium"/>
            <person name="Wilson R.K."/>
        </authorList>
    </citation>
    <scope>NUCLEOTIDE SEQUENCE [LARGE SCALE GENOMIC DNA]</scope>
    <source>
        <strain evidence="10">PB4641</strain>
    </source>
</reference>
<keyword evidence="7 9" id="KW-0067">ATP-binding</keyword>
<dbReference type="InterPro" id="IPR031322">
    <property type="entry name" value="Shikimate/glucono_kinase"/>
</dbReference>
<comment type="pathway">
    <text evidence="1 9">Carbohydrate acid metabolism; D-gluconate degradation.</text>
</comment>
<evidence type="ECO:0000256" key="2">
    <source>
        <dbReference type="ARBA" id="ARBA00008420"/>
    </source>
</evidence>